<feature type="transmembrane region" description="Helical" evidence="1">
    <location>
        <begin position="497"/>
        <end position="521"/>
    </location>
</feature>
<evidence type="ECO:0000313" key="2">
    <source>
        <dbReference type="EMBL" id="ETV79579.1"/>
    </source>
</evidence>
<name>W4GKP0_APHAT</name>
<feature type="transmembrane region" description="Helical" evidence="1">
    <location>
        <begin position="439"/>
        <end position="458"/>
    </location>
</feature>
<keyword evidence="1" id="KW-0812">Transmembrane</keyword>
<evidence type="ECO:0000256" key="1">
    <source>
        <dbReference type="SAM" id="Phobius"/>
    </source>
</evidence>
<dbReference type="VEuPathDB" id="FungiDB:H257_06839"/>
<dbReference type="GeneID" id="20808835"/>
<keyword evidence="1" id="KW-0472">Membrane</keyword>
<dbReference type="RefSeq" id="XP_009830515.1">
    <property type="nucleotide sequence ID" value="XM_009832213.1"/>
</dbReference>
<protein>
    <submittedName>
        <fullName evidence="2">Uncharacterized protein</fullName>
    </submittedName>
</protein>
<feature type="transmembrane region" description="Helical" evidence="1">
    <location>
        <begin position="400"/>
        <end position="418"/>
    </location>
</feature>
<feature type="transmembrane region" description="Helical" evidence="1">
    <location>
        <begin position="290"/>
        <end position="312"/>
    </location>
</feature>
<keyword evidence="1" id="KW-1133">Transmembrane helix</keyword>
<dbReference type="OrthoDB" id="78513at2759"/>
<organism evidence="2">
    <name type="scientific">Aphanomyces astaci</name>
    <name type="common">Crayfish plague agent</name>
    <dbReference type="NCBI Taxonomy" id="112090"/>
    <lineage>
        <taxon>Eukaryota</taxon>
        <taxon>Sar</taxon>
        <taxon>Stramenopiles</taxon>
        <taxon>Oomycota</taxon>
        <taxon>Saprolegniomycetes</taxon>
        <taxon>Saprolegniales</taxon>
        <taxon>Verrucalvaceae</taxon>
        <taxon>Aphanomyces</taxon>
    </lineage>
</organism>
<reference evidence="2" key="1">
    <citation type="submission" date="2013-12" db="EMBL/GenBank/DDBJ databases">
        <title>The Genome Sequence of Aphanomyces astaci APO3.</title>
        <authorList>
            <consortium name="The Broad Institute Genomics Platform"/>
            <person name="Russ C."/>
            <person name="Tyler B."/>
            <person name="van West P."/>
            <person name="Dieguez-Uribeondo J."/>
            <person name="Young S.K."/>
            <person name="Zeng Q."/>
            <person name="Gargeya S."/>
            <person name="Fitzgerald M."/>
            <person name="Abouelleil A."/>
            <person name="Alvarado L."/>
            <person name="Chapman S.B."/>
            <person name="Gainer-Dewar J."/>
            <person name="Goldberg J."/>
            <person name="Griggs A."/>
            <person name="Gujja S."/>
            <person name="Hansen M."/>
            <person name="Howarth C."/>
            <person name="Imamovic A."/>
            <person name="Ireland A."/>
            <person name="Larimer J."/>
            <person name="McCowan C."/>
            <person name="Murphy C."/>
            <person name="Pearson M."/>
            <person name="Poon T.W."/>
            <person name="Priest M."/>
            <person name="Roberts A."/>
            <person name="Saif S."/>
            <person name="Shea T."/>
            <person name="Sykes S."/>
            <person name="Wortman J."/>
            <person name="Nusbaum C."/>
            <person name="Birren B."/>
        </authorList>
    </citation>
    <scope>NUCLEOTIDE SEQUENCE [LARGE SCALE GENOMIC DNA]</scope>
    <source>
        <strain evidence="2">APO3</strain>
    </source>
</reference>
<feature type="transmembrane region" description="Helical" evidence="1">
    <location>
        <begin position="354"/>
        <end position="372"/>
    </location>
</feature>
<dbReference type="AlphaFoldDB" id="W4GKP0"/>
<feature type="transmembrane region" description="Helical" evidence="1">
    <location>
        <begin position="33"/>
        <end position="54"/>
    </location>
</feature>
<sequence length="656" mass="73738">MPPHVLVKEQSSTFRFVFRLVPPSVKRKTFQTYTLIVPWISHIIGFLVLVLVFVDAIANNWAVNDYCGNALQFRTPFAHIETASELPNDFIFGQGRGFSNMSFVGRWMMSLAVSDVASHSDSMYILTAGQYSIQAATMNYCGTLNGNYSVPDLSMPVKLAVVDDGVTYLRGDALSHWFTNDLVDNLPTKSSKKADVQALGFHPARMQADLRLTMGLDIKNTSKTQTFAVSFYRVYSKSYCTGCVPLATLGHGTCNLTVQYIQRTNMVVVTKSFSMPDSTHYLGLMFSRSIYTIIGSVLKYVAILIGMAGFLASRKTVQWHDRSPDKVESVTEKLMDMVVPKYFSHQSFAMTFDLFCYNSDLLVLLFVVSNLLDMNQAIQYIREVNAYNALSPQWDMTVKLFALSTRLLWLNVGLVKLAKMTVHFVSSATYSGHSRVMSWLNFSSVTTLYLSAILLYFVPDYIEYNNICRWDIANSLESINGSVIDSFKSFYFRGAPAIGIGLALNVAGVLAVDHLVLFEFWRNLSKNSLGRQVMFNTTCITCEFVGAFTVENYGRAVLECKARRLSTLQWYFMSQTMCFGLPEKELSKQKQSGNPTLDIVTTIKPNYSNEQGNGDIFHVINQSGNGHIHLLDDQLVDVQTVAFNIKILHDTALYIR</sequence>
<gene>
    <name evidence="2" type="ORF">H257_06839</name>
</gene>
<accession>W4GKP0</accession>
<proteinExistence type="predicted"/>
<dbReference type="EMBL" id="KI913127">
    <property type="protein sequence ID" value="ETV79579.1"/>
    <property type="molecule type" value="Genomic_DNA"/>
</dbReference>